<protein>
    <submittedName>
        <fullName evidence="1">Uncharacterized protein</fullName>
    </submittedName>
</protein>
<accession>A0A565B7T4</accession>
<keyword evidence="2" id="KW-1185">Reference proteome</keyword>
<sequence>MGFGLGNLSQIHTFPLCLKSNLCVFPRRLLQNHTLSRKPAKHNLLCVKATTESSCDLESTRPLIQFSPSFWGDHFLSVPFDDSEFDSLDREIESVMKPLLS</sequence>
<name>A0A565B7T4_9BRAS</name>
<gene>
    <name evidence="1" type="ORF">ANE_LOCUS8077</name>
</gene>
<proteinExistence type="predicted"/>
<dbReference type="EMBL" id="CABITT030000003">
    <property type="protein sequence ID" value="VVA97632.1"/>
    <property type="molecule type" value="Genomic_DNA"/>
</dbReference>
<evidence type="ECO:0000313" key="1">
    <source>
        <dbReference type="EMBL" id="VVA97632.1"/>
    </source>
</evidence>
<comment type="caution">
    <text evidence="1">The sequence shown here is derived from an EMBL/GenBank/DDBJ whole genome shotgun (WGS) entry which is preliminary data.</text>
</comment>
<reference evidence="1" key="1">
    <citation type="submission" date="2019-07" db="EMBL/GenBank/DDBJ databases">
        <authorList>
            <person name="Dittberner H."/>
        </authorList>
    </citation>
    <scope>NUCLEOTIDE SEQUENCE [LARGE SCALE GENOMIC DNA]</scope>
</reference>
<dbReference type="AlphaFoldDB" id="A0A565B7T4"/>
<organism evidence="1 2">
    <name type="scientific">Arabis nemorensis</name>
    <dbReference type="NCBI Taxonomy" id="586526"/>
    <lineage>
        <taxon>Eukaryota</taxon>
        <taxon>Viridiplantae</taxon>
        <taxon>Streptophyta</taxon>
        <taxon>Embryophyta</taxon>
        <taxon>Tracheophyta</taxon>
        <taxon>Spermatophyta</taxon>
        <taxon>Magnoliopsida</taxon>
        <taxon>eudicotyledons</taxon>
        <taxon>Gunneridae</taxon>
        <taxon>Pentapetalae</taxon>
        <taxon>rosids</taxon>
        <taxon>malvids</taxon>
        <taxon>Brassicales</taxon>
        <taxon>Brassicaceae</taxon>
        <taxon>Arabideae</taxon>
        <taxon>Arabis</taxon>
    </lineage>
</organism>
<dbReference type="OrthoDB" id="1877784at2759"/>
<dbReference type="Proteomes" id="UP000489600">
    <property type="component" value="Unassembled WGS sequence"/>
</dbReference>
<evidence type="ECO:0000313" key="2">
    <source>
        <dbReference type="Proteomes" id="UP000489600"/>
    </source>
</evidence>